<protein>
    <submittedName>
        <fullName evidence="1">Uncharacterized protein</fullName>
    </submittedName>
</protein>
<organism evidence="1 2">
    <name type="scientific">Ixodes persulcatus</name>
    <name type="common">Taiga tick</name>
    <dbReference type="NCBI Taxonomy" id="34615"/>
    <lineage>
        <taxon>Eukaryota</taxon>
        <taxon>Metazoa</taxon>
        <taxon>Ecdysozoa</taxon>
        <taxon>Arthropoda</taxon>
        <taxon>Chelicerata</taxon>
        <taxon>Arachnida</taxon>
        <taxon>Acari</taxon>
        <taxon>Parasitiformes</taxon>
        <taxon>Ixodida</taxon>
        <taxon>Ixodoidea</taxon>
        <taxon>Ixodidae</taxon>
        <taxon>Ixodinae</taxon>
        <taxon>Ixodes</taxon>
    </lineage>
</organism>
<keyword evidence="2" id="KW-1185">Reference proteome</keyword>
<accession>A0AC60PJC7</accession>
<evidence type="ECO:0000313" key="1">
    <source>
        <dbReference type="EMBL" id="KAG0420956.1"/>
    </source>
</evidence>
<sequence length="97" mass="10730">MSLDRLAEMADRVAEYAIPTVAALTEPQSSTTAIQELQAKVDQLTLTVAALKKHAGGTRRSSQSSRSHWRNPFSLERDRSHQVRVPSGITERTDSEP</sequence>
<name>A0AC60PJC7_IXOPE</name>
<dbReference type="EMBL" id="JABSTQ010010450">
    <property type="protein sequence ID" value="KAG0420956.1"/>
    <property type="molecule type" value="Genomic_DNA"/>
</dbReference>
<evidence type="ECO:0000313" key="2">
    <source>
        <dbReference type="Proteomes" id="UP000805193"/>
    </source>
</evidence>
<reference evidence="1 2" key="1">
    <citation type="journal article" date="2020" name="Cell">
        <title>Large-Scale Comparative Analyses of Tick Genomes Elucidate Their Genetic Diversity and Vector Capacities.</title>
        <authorList>
            <consortium name="Tick Genome and Microbiome Consortium (TIGMIC)"/>
            <person name="Jia N."/>
            <person name="Wang J."/>
            <person name="Shi W."/>
            <person name="Du L."/>
            <person name="Sun Y."/>
            <person name="Zhan W."/>
            <person name="Jiang J.F."/>
            <person name="Wang Q."/>
            <person name="Zhang B."/>
            <person name="Ji P."/>
            <person name="Bell-Sakyi L."/>
            <person name="Cui X.M."/>
            <person name="Yuan T.T."/>
            <person name="Jiang B.G."/>
            <person name="Yang W.F."/>
            <person name="Lam T.T."/>
            <person name="Chang Q.C."/>
            <person name="Ding S.J."/>
            <person name="Wang X.J."/>
            <person name="Zhu J.G."/>
            <person name="Ruan X.D."/>
            <person name="Zhao L."/>
            <person name="Wei J.T."/>
            <person name="Ye R.Z."/>
            <person name="Que T.C."/>
            <person name="Du C.H."/>
            <person name="Zhou Y.H."/>
            <person name="Cheng J.X."/>
            <person name="Dai P.F."/>
            <person name="Guo W.B."/>
            <person name="Han X.H."/>
            <person name="Huang E.J."/>
            <person name="Li L.F."/>
            <person name="Wei W."/>
            <person name="Gao Y.C."/>
            <person name="Liu J.Z."/>
            <person name="Shao H.Z."/>
            <person name="Wang X."/>
            <person name="Wang C.C."/>
            <person name="Yang T.C."/>
            <person name="Huo Q.B."/>
            <person name="Li W."/>
            <person name="Chen H.Y."/>
            <person name="Chen S.E."/>
            <person name="Zhou L.G."/>
            <person name="Ni X.B."/>
            <person name="Tian J.H."/>
            <person name="Sheng Y."/>
            <person name="Liu T."/>
            <person name="Pan Y.S."/>
            <person name="Xia L.Y."/>
            <person name="Li J."/>
            <person name="Zhao F."/>
            <person name="Cao W.C."/>
        </authorList>
    </citation>
    <scope>NUCLEOTIDE SEQUENCE [LARGE SCALE GENOMIC DNA]</scope>
    <source>
        <strain evidence="1">Iper-2018</strain>
    </source>
</reference>
<dbReference type="Proteomes" id="UP000805193">
    <property type="component" value="Unassembled WGS sequence"/>
</dbReference>
<proteinExistence type="predicted"/>
<gene>
    <name evidence="1" type="ORF">HPB47_003138</name>
</gene>
<comment type="caution">
    <text evidence="1">The sequence shown here is derived from an EMBL/GenBank/DDBJ whole genome shotgun (WGS) entry which is preliminary data.</text>
</comment>